<keyword evidence="8" id="KW-0560">Oxidoreductase</keyword>
<feature type="transmembrane region" description="Helical" evidence="12">
    <location>
        <begin position="118"/>
        <end position="141"/>
    </location>
</feature>
<evidence type="ECO:0000313" key="14">
    <source>
        <dbReference type="EMBL" id="GBG67842.1"/>
    </source>
</evidence>
<organism evidence="14 15">
    <name type="scientific">Chara braunii</name>
    <name type="common">Braun's stonewort</name>
    <dbReference type="NCBI Taxonomy" id="69332"/>
    <lineage>
        <taxon>Eukaryota</taxon>
        <taxon>Viridiplantae</taxon>
        <taxon>Streptophyta</taxon>
        <taxon>Charophyceae</taxon>
        <taxon>Charales</taxon>
        <taxon>Characeae</taxon>
        <taxon>Chara</taxon>
    </lineage>
</organism>
<dbReference type="OMA" id="QWWKNKH"/>
<reference evidence="14 15" key="1">
    <citation type="journal article" date="2018" name="Cell">
        <title>The Chara Genome: Secondary Complexity and Implications for Plant Terrestrialization.</title>
        <authorList>
            <person name="Nishiyama T."/>
            <person name="Sakayama H."/>
            <person name="Vries J.D."/>
            <person name="Buschmann H."/>
            <person name="Saint-Marcoux D."/>
            <person name="Ullrich K.K."/>
            <person name="Haas F.B."/>
            <person name="Vanderstraeten L."/>
            <person name="Becker D."/>
            <person name="Lang D."/>
            <person name="Vosolsobe S."/>
            <person name="Rombauts S."/>
            <person name="Wilhelmsson P.K.I."/>
            <person name="Janitza P."/>
            <person name="Kern R."/>
            <person name="Heyl A."/>
            <person name="Rumpler F."/>
            <person name="Villalobos L.I.A.C."/>
            <person name="Clay J.M."/>
            <person name="Skokan R."/>
            <person name="Toyoda A."/>
            <person name="Suzuki Y."/>
            <person name="Kagoshima H."/>
            <person name="Schijlen E."/>
            <person name="Tajeshwar N."/>
            <person name="Catarino B."/>
            <person name="Hetherington A.J."/>
            <person name="Saltykova A."/>
            <person name="Bonnot C."/>
            <person name="Breuninger H."/>
            <person name="Symeonidi A."/>
            <person name="Radhakrishnan G.V."/>
            <person name="Van Nieuwerburgh F."/>
            <person name="Deforce D."/>
            <person name="Chang C."/>
            <person name="Karol K.G."/>
            <person name="Hedrich R."/>
            <person name="Ulvskov P."/>
            <person name="Glockner G."/>
            <person name="Delwiche C.F."/>
            <person name="Petrasek J."/>
            <person name="Van de Peer Y."/>
            <person name="Friml J."/>
            <person name="Beilby M."/>
            <person name="Dolan L."/>
            <person name="Kohara Y."/>
            <person name="Sugano S."/>
            <person name="Fujiyama A."/>
            <person name="Delaux P.-M."/>
            <person name="Quint M."/>
            <person name="TheiBen G."/>
            <person name="Hagemann M."/>
            <person name="Harholt J."/>
            <person name="Dunand C."/>
            <person name="Zachgo S."/>
            <person name="Langdale J."/>
            <person name="Maumus F."/>
            <person name="Straeten D.V.D."/>
            <person name="Gould S.B."/>
            <person name="Rensing S.A."/>
        </authorList>
    </citation>
    <scope>NUCLEOTIDE SEQUENCE [LARGE SCALE GENOMIC DNA]</scope>
    <source>
        <strain evidence="14 15">S276</strain>
    </source>
</reference>
<dbReference type="SMART" id="SM01117">
    <property type="entry name" value="Cyt-b5"/>
    <property type="match status" value="1"/>
</dbReference>
<keyword evidence="15" id="KW-1185">Reference proteome</keyword>
<evidence type="ECO:0000256" key="4">
    <source>
        <dbReference type="ARBA" id="ARBA00022617"/>
    </source>
</evidence>
<dbReference type="GO" id="GO:0016020">
    <property type="term" value="C:membrane"/>
    <property type="evidence" value="ECO:0007669"/>
    <property type="project" value="UniProtKB-SubCell"/>
</dbReference>
<comment type="subcellular location">
    <subcellularLocation>
        <location evidence="1">Membrane</location>
        <topology evidence="1">Multi-pass membrane protein</topology>
    </subcellularLocation>
</comment>
<comment type="similarity">
    <text evidence="3">Belongs to the fatty acid desaturase type 1 family.</text>
</comment>
<evidence type="ECO:0000256" key="2">
    <source>
        <dbReference type="ARBA" id="ARBA00005189"/>
    </source>
</evidence>
<dbReference type="InterPro" id="IPR036400">
    <property type="entry name" value="Cyt_B5-like_heme/steroid_sf"/>
</dbReference>
<dbReference type="InterPro" id="IPR005804">
    <property type="entry name" value="FA_desaturase_dom"/>
</dbReference>
<dbReference type="PROSITE" id="PS50255">
    <property type="entry name" value="CYTOCHROME_B5_2"/>
    <property type="match status" value="1"/>
</dbReference>
<dbReference type="EMBL" id="BFEA01000093">
    <property type="protein sequence ID" value="GBG67842.1"/>
    <property type="molecule type" value="Genomic_DNA"/>
</dbReference>
<dbReference type="SUPFAM" id="SSF55856">
    <property type="entry name" value="Cytochrome b5-like heme/steroid binding domain"/>
    <property type="match status" value="1"/>
</dbReference>
<keyword evidence="7 12" id="KW-1133">Transmembrane helix</keyword>
<feature type="transmembrane region" description="Helical" evidence="12">
    <location>
        <begin position="260"/>
        <end position="282"/>
    </location>
</feature>
<dbReference type="InterPro" id="IPR012171">
    <property type="entry name" value="Fatty_acid_desaturase"/>
</dbReference>
<dbReference type="PANTHER" id="PTHR19353:SF30">
    <property type="entry name" value="DELTA 8-(E)-SPHINGOLIPID DESATURASE"/>
    <property type="match status" value="1"/>
</dbReference>
<keyword evidence="9" id="KW-0408">Iron</keyword>
<dbReference type="AlphaFoldDB" id="A0A388KCP8"/>
<keyword evidence="10" id="KW-0443">Lipid metabolism</keyword>
<proteinExistence type="inferred from homology"/>
<dbReference type="PRINTS" id="PR00363">
    <property type="entry name" value="CYTOCHROMEB5"/>
</dbReference>
<sequence>MAAVPGINDGENKKDSVISLEELRLHNSAESCWIAIHDKVYDITSWLSQHPGGKMVLMDVAGLDATDVFMAAHAKQVAGYLPRFYIGRLASNPLPDHLADFRHIRLKMEADGMFKTNYWFYIRLVSVLATFFSLAVCGVVFSKSTAVHAASAFLLGVVLNQFSFIGHDAGHNGISGKRLVDSAFGLLAGNTLTGIGIGWWKSTHNIHHIVCNSRDYDPDIQHMPVFAVSSKMFNNLYSHFHKRRMNFDSVARFLVSYQHFTYYPIMAVARVNLYLQTWIHIIKGEKNFLWVMEILGVAAFWTWYLSLLSFLPSSGEKAMFFLISHAAGGILHVQICVSHFPMPTFEGRPDDVSFVVNQLRGTLDIDCPTWLDWFHGGLQYQVIHHLFPRLPRHNLRKVRAIIEQFCKRHDLKYHSFTFLDANIALLKCLKKAALEARDYTKPAPELKQTMLWEALNAQG</sequence>
<evidence type="ECO:0000256" key="1">
    <source>
        <dbReference type="ARBA" id="ARBA00004141"/>
    </source>
</evidence>
<evidence type="ECO:0000256" key="6">
    <source>
        <dbReference type="ARBA" id="ARBA00022723"/>
    </source>
</evidence>
<evidence type="ECO:0000256" key="3">
    <source>
        <dbReference type="ARBA" id="ARBA00009295"/>
    </source>
</evidence>
<gene>
    <name evidence="14" type="ORF">CBR_g963</name>
</gene>
<dbReference type="OrthoDB" id="260091at2759"/>
<evidence type="ECO:0000256" key="5">
    <source>
        <dbReference type="ARBA" id="ARBA00022692"/>
    </source>
</evidence>
<evidence type="ECO:0000256" key="10">
    <source>
        <dbReference type="ARBA" id="ARBA00023098"/>
    </source>
</evidence>
<comment type="caution">
    <text evidence="14">The sequence shown here is derived from an EMBL/GenBank/DDBJ whole genome shotgun (WGS) entry which is preliminary data.</text>
</comment>
<keyword evidence="6" id="KW-0479">Metal-binding</keyword>
<dbReference type="InterPro" id="IPR001199">
    <property type="entry name" value="Cyt_B5-like_heme/steroid-bd"/>
</dbReference>
<comment type="pathway">
    <text evidence="2">Lipid metabolism.</text>
</comment>
<evidence type="ECO:0000256" key="12">
    <source>
        <dbReference type="SAM" id="Phobius"/>
    </source>
</evidence>
<evidence type="ECO:0000259" key="13">
    <source>
        <dbReference type="PROSITE" id="PS50255"/>
    </source>
</evidence>
<dbReference type="CDD" id="cd03506">
    <property type="entry name" value="Delta6-FADS-like"/>
    <property type="match status" value="1"/>
</dbReference>
<feature type="transmembrane region" description="Helical" evidence="12">
    <location>
        <begin position="288"/>
        <end position="311"/>
    </location>
</feature>
<dbReference type="GO" id="GO:0006629">
    <property type="term" value="P:lipid metabolic process"/>
    <property type="evidence" value="ECO:0007669"/>
    <property type="project" value="UniProtKB-KW"/>
</dbReference>
<accession>A0A388KCP8</accession>
<dbReference type="GO" id="GO:0016717">
    <property type="term" value="F:oxidoreductase activity, acting on paired donors, with oxidation of a pair of donors resulting in the reduction of molecular oxygen to two molecules of water"/>
    <property type="evidence" value="ECO:0007669"/>
    <property type="project" value="UniProtKB-ARBA"/>
</dbReference>
<feature type="domain" description="Cytochrome b5 heme-binding" evidence="13">
    <location>
        <begin position="15"/>
        <end position="90"/>
    </location>
</feature>
<keyword evidence="5 12" id="KW-0812">Transmembrane</keyword>
<protein>
    <recommendedName>
        <fullName evidence="13">Cytochrome b5 heme-binding domain-containing protein</fullName>
    </recommendedName>
</protein>
<dbReference type="Pfam" id="PF00173">
    <property type="entry name" value="Cyt-b5"/>
    <property type="match status" value="1"/>
</dbReference>
<keyword evidence="4" id="KW-0349">Heme</keyword>
<keyword evidence="11 12" id="KW-0472">Membrane</keyword>
<dbReference type="Gene3D" id="3.10.120.10">
    <property type="entry name" value="Cytochrome b5-like heme/steroid binding domain"/>
    <property type="match status" value="1"/>
</dbReference>
<name>A0A388KCP8_CHABU</name>
<feature type="transmembrane region" description="Helical" evidence="12">
    <location>
        <begin position="179"/>
        <end position="200"/>
    </location>
</feature>
<evidence type="ECO:0000256" key="9">
    <source>
        <dbReference type="ARBA" id="ARBA00023004"/>
    </source>
</evidence>
<dbReference type="PANTHER" id="PTHR19353">
    <property type="entry name" value="FATTY ACID DESATURASE 2"/>
    <property type="match status" value="1"/>
</dbReference>
<dbReference type="PIRSF" id="PIRSF015921">
    <property type="entry name" value="FA_sphinglp_des"/>
    <property type="match status" value="1"/>
</dbReference>
<dbReference type="Gramene" id="GBG67842">
    <property type="protein sequence ID" value="GBG67842"/>
    <property type="gene ID" value="CBR_g963"/>
</dbReference>
<dbReference type="GO" id="GO:0046872">
    <property type="term" value="F:metal ion binding"/>
    <property type="evidence" value="ECO:0007669"/>
    <property type="project" value="UniProtKB-KW"/>
</dbReference>
<evidence type="ECO:0000256" key="7">
    <source>
        <dbReference type="ARBA" id="ARBA00022989"/>
    </source>
</evidence>
<dbReference type="STRING" id="69332.A0A388KCP8"/>
<evidence type="ECO:0000256" key="8">
    <source>
        <dbReference type="ARBA" id="ARBA00023002"/>
    </source>
</evidence>
<dbReference type="Pfam" id="PF00487">
    <property type="entry name" value="FA_desaturase"/>
    <property type="match status" value="1"/>
</dbReference>
<dbReference type="Proteomes" id="UP000265515">
    <property type="component" value="Unassembled WGS sequence"/>
</dbReference>
<feature type="transmembrane region" description="Helical" evidence="12">
    <location>
        <begin position="147"/>
        <end position="167"/>
    </location>
</feature>
<evidence type="ECO:0000256" key="11">
    <source>
        <dbReference type="ARBA" id="ARBA00023136"/>
    </source>
</evidence>
<evidence type="ECO:0000313" key="15">
    <source>
        <dbReference type="Proteomes" id="UP000265515"/>
    </source>
</evidence>